<evidence type="ECO:0000313" key="1">
    <source>
        <dbReference type="EMBL" id="KAJ7419471.1"/>
    </source>
</evidence>
<keyword evidence="2" id="KW-1185">Reference proteome</keyword>
<dbReference type="EMBL" id="WHWB01033493">
    <property type="protein sequence ID" value="KAJ7419471.1"/>
    <property type="molecule type" value="Genomic_DNA"/>
</dbReference>
<evidence type="ECO:0000313" key="2">
    <source>
        <dbReference type="Proteomes" id="UP001145742"/>
    </source>
</evidence>
<comment type="caution">
    <text evidence="1">The sequence shown here is derived from an EMBL/GenBank/DDBJ whole genome shotgun (WGS) entry which is preliminary data.</text>
</comment>
<organism evidence="1 2">
    <name type="scientific">Willisornis vidua</name>
    <name type="common">Xingu scale-backed antbird</name>
    <dbReference type="NCBI Taxonomy" id="1566151"/>
    <lineage>
        <taxon>Eukaryota</taxon>
        <taxon>Metazoa</taxon>
        <taxon>Chordata</taxon>
        <taxon>Craniata</taxon>
        <taxon>Vertebrata</taxon>
        <taxon>Euteleostomi</taxon>
        <taxon>Archelosauria</taxon>
        <taxon>Archosauria</taxon>
        <taxon>Dinosauria</taxon>
        <taxon>Saurischia</taxon>
        <taxon>Theropoda</taxon>
        <taxon>Coelurosauria</taxon>
        <taxon>Aves</taxon>
        <taxon>Neognathae</taxon>
        <taxon>Neoaves</taxon>
        <taxon>Telluraves</taxon>
        <taxon>Australaves</taxon>
        <taxon>Passeriformes</taxon>
        <taxon>Thamnophilidae</taxon>
        <taxon>Willisornis</taxon>
    </lineage>
</organism>
<name>A0ABQ9DJ01_9PASS</name>
<dbReference type="Proteomes" id="UP001145742">
    <property type="component" value="Unassembled WGS sequence"/>
</dbReference>
<accession>A0ABQ9DJ01</accession>
<sequence length="159" mass="18203">MHEVDVPEETIEGMTATSMGYKPLLWHLFRTSSEYPLAATVGPSLGAAAGFARDFEFLSLQKKKDLFYGLFDFRTYLSSDTLSKLSGTVFAVDFYIMRRLIVIFLSMPEANNPTHSLSEESSLILDFQRYRVLARRMEAGEDQMYEDLTAVYNQYAKTY</sequence>
<protein>
    <submittedName>
        <fullName evidence="1">Uncharacterized protein</fullName>
    </submittedName>
</protein>
<proteinExistence type="predicted"/>
<reference evidence="1" key="1">
    <citation type="submission" date="2019-10" db="EMBL/GenBank/DDBJ databases">
        <authorList>
            <person name="Soares A.E.R."/>
            <person name="Aleixo A."/>
            <person name="Schneider P."/>
            <person name="Miyaki C.Y."/>
            <person name="Schneider M.P."/>
            <person name="Mello C."/>
            <person name="Vasconcelos A.T.R."/>
        </authorList>
    </citation>
    <scope>NUCLEOTIDE SEQUENCE</scope>
    <source>
        <tissue evidence="1">Muscle</tissue>
    </source>
</reference>
<gene>
    <name evidence="1" type="ORF">WISP_53596</name>
</gene>